<dbReference type="InterPro" id="IPR013519">
    <property type="entry name" value="Int_alpha_beta-p"/>
</dbReference>
<evidence type="ECO:0000256" key="3">
    <source>
        <dbReference type="ARBA" id="ARBA00023180"/>
    </source>
</evidence>
<organism evidence="4 5">
    <name type="scientific">Haloferula helveola</name>
    <dbReference type="NCBI Taxonomy" id="490095"/>
    <lineage>
        <taxon>Bacteria</taxon>
        <taxon>Pseudomonadati</taxon>
        <taxon>Verrucomicrobiota</taxon>
        <taxon>Verrucomicrobiia</taxon>
        <taxon>Verrucomicrobiales</taxon>
        <taxon>Verrucomicrobiaceae</taxon>
        <taxon>Haloferula</taxon>
    </lineage>
</organism>
<dbReference type="SMART" id="SM00191">
    <property type="entry name" value="Int_alpha"/>
    <property type="match status" value="5"/>
</dbReference>
<proteinExistence type="predicted"/>
<dbReference type="PRINTS" id="PR01185">
    <property type="entry name" value="INTEGRINA"/>
</dbReference>
<evidence type="ECO:0000256" key="1">
    <source>
        <dbReference type="ARBA" id="ARBA00022729"/>
    </source>
</evidence>
<dbReference type="Gene3D" id="2.130.10.130">
    <property type="entry name" value="Integrin alpha, N-terminal"/>
    <property type="match status" value="2"/>
</dbReference>
<keyword evidence="5" id="KW-1185">Reference proteome</keyword>
<dbReference type="Proteomes" id="UP001374893">
    <property type="component" value="Chromosome"/>
</dbReference>
<dbReference type="Pfam" id="PF01839">
    <property type="entry name" value="FG-GAP"/>
    <property type="match status" value="4"/>
</dbReference>
<dbReference type="InterPro" id="IPR028994">
    <property type="entry name" value="Integrin_alpha_N"/>
</dbReference>
<dbReference type="EMBL" id="AP024702">
    <property type="protein sequence ID" value="BCX46557.1"/>
    <property type="molecule type" value="Genomic_DNA"/>
</dbReference>
<dbReference type="PROSITE" id="PS51470">
    <property type="entry name" value="FG_GAP"/>
    <property type="match status" value="2"/>
</dbReference>
<sequence length="525" mass="53138">MVITLTTMKTPHLSLMAGSRKALVALAGIPGILALQSAELEFSLAPANQNFLLGTSFAAVGDRDFDGIVDFAVADPGANVGGAFFSGTVYLVSGADGQILHEWSGTPTPSQSFGSAIAALDADGDGIADLAVGASGQSFGAGALSIFSGADHAPLLQLLGPSFSYYGSALAPAGDHNGDGCEDLFVGAPRANGGLGSVELLSGADGASLWTVSSTNAASSFGMTLATVGDIDGDGKPDVAVGSPDYRIGGRVSLIRSSNRSEAAQITGVGFYDRLGSSLKSVDDVDGDGYPDLLIGSYSGGACYVASGVDLSILVDLSIPTQPAFQPLVAGGSIDIDADGTSDWLVGSPGFEVDGFETFGGFRVFSGADQSVILAENSDLARSGLGLSLAVLPGFGFAVGEPWLVDPLSGGRGGAHFWSVASDPDSDGDGIPDSQDAVPNSNVGPTIAVQGGESGVENRIGEDGTTLADRFDALPGPEELGNQGRYVASLADLLKELQEEALISKDEAKAIHKATVQALAHRDRD</sequence>
<dbReference type="GO" id="GO:0007229">
    <property type="term" value="P:integrin-mediated signaling pathway"/>
    <property type="evidence" value="ECO:0007669"/>
    <property type="project" value="UniProtKB-KW"/>
</dbReference>
<evidence type="ECO:0000313" key="5">
    <source>
        <dbReference type="Proteomes" id="UP001374893"/>
    </source>
</evidence>
<keyword evidence="1" id="KW-0732">Signal</keyword>
<keyword evidence="3" id="KW-0325">Glycoprotein</keyword>
<dbReference type="InterPro" id="IPR000413">
    <property type="entry name" value="Integrin_alpha"/>
</dbReference>
<reference evidence="4 5" key="1">
    <citation type="submission" date="2021-06" db="EMBL/GenBank/DDBJ databases">
        <title>Complete genome of Haloferula helveola possessing various polysaccharide degrading enzymes.</title>
        <authorList>
            <person name="Takami H."/>
            <person name="Huang C."/>
            <person name="Hamasaki K."/>
        </authorList>
    </citation>
    <scope>NUCLEOTIDE SEQUENCE [LARGE SCALE GENOMIC DNA]</scope>
    <source>
        <strain evidence="4 5">CN-1</strain>
    </source>
</reference>
<dbReference type="PANTHER" id="PTHR23220">
    <property type="entry name" value="INTEGRIN ALPHA"/>
    <property type="match status" value="1"/>
</dbReference>
<dbReference type="InterPro" id="IPR013517">
    <property type="entry name" value="FG-GAP"/>
</dbReference>
<keyword evidence="2" id="KW-0677">Repeat</keyword>
<accession>A0ABN6GZ42</accession>
<evidence type="ECO:0000256" key="2">
    <source>
        <dbReference type="ARBA" id="ARBA00022737"/>
    </source>
</evidence>
<evidence type="ECO:0000313" key="4">
    <source>
        <dbReference type="EMBL" id="BCX46557.1"/>
    </source>
</evidence>
<name>A0ABN6GZ42_9BACT</name>
<gene>
    <name evidence="4" type="ORF">HAHE_04650</name>
</gene>
<keyword evidence="4" id="KW-0401">Integrin</keyword>
<protein>
    <submittedName>
        <fullName evidence="4">Integrin alpha isoform 1</fullName>
    </submittedName>
</protein>
<dbReference type="PANTHER" id="PTHR23220:SF122">
    <property type="entry name" value="INTEGRIN ALPHA-PS1"/>
    <property type="match status" value="1"/>
</dbReference>
<dbReference type="SUPFAM" id="SSF69318">
    <property type="entry name" value="Integrin alpha N-terminal domain"/>
    <property type="match status" value="1"/>
</dbReference>